<dbReference type="EMBL" id="JANPWB010000003">
    <property type="protein sequence ID" value="KAJ1200398.1"/>
    <property type="molecule type" value="Genomic_DNA"/>
</dbReference>
<dbReference type="AlphaFoldDB" id="A0AAV7VGG5"/>
<reference evidence="1" key="1">
    <citation type="journal article" date="2022" name="bioRxiv">
        <title>Sequencing and chromosome-scale assembly of the giantPleurodeles waltlgenome.</title>
        <authorList>
            <person name="Brown T."/>
            <person name="Elewa A."/>
            <person name="Iarovenko S."/>
            <person name="Subramanian E."/>
            <person name="Araus A.J."/>
            <person name="Petzold A."/>
            <person name="Susuki M."/>
            <person name="Suzuki K.-i.T."/>
            <person name="Hayashi T."/>
            <person name="Toyoda A."/>
            <person name="Oliveira C."/>
            <person name="Osipova E."/>
            <person name="Leigh N.D."/>
            <person name="Simon A."/>
            <person name="Yun M.H."/>
        </authorList>
    </citation>
    <scope>NUCLEOTIDE SEQUENCE</scope>
    <source>
        <strain evidence="1">20211129_DDA</strain>
        <tissue evidence="1">Liver</tissue>
    </source>
</reference>
<comment type="caution">
    <text evidence="1">The sequence shown here is derived from an EMBL/GenBank/DDBJ whole genome shotgun (WGS) entry which is preliminary data.</text>
</comment>
<dbReference type="Proteomes" id="UP001066276">
    <property type="component" value="Chromosome 2_1"/>
</dbReference>
<organism evidence="1 2">
    <name type="scientific">Pleurodeles waltl</name>
    <name type="common">Iberian ribbed newt</name>
    <dbReference type="NCBI Taxonomy" id="8319"/>
    <lineage>
        <taxon>Eukaryota</taxon>
        <taxon>Metazoa</taxon>
        <taxon>Chordata</taxon>
        <taxon>Craniata</taxon>
        <taxon>Vertebrata</taxon>
        <taxon>Euteleostomi</taxon>
        <taxon>Amphibia</taxon>
        <taxon>Batrachia</taxon>
        <taxon>Caudata</taxon>
        <taxon>Salamandroidea</taxon>
        <taxon>Salamandridae</taxon>
        <taxon>Pleurodelinae</taxon>
        <taxon>Pleurodeles</taxon>
    </lineage>
</organism>
<proteinExistence type="predicted"/>
<name>A0AAV7VGG5_PLEWA</name>
<protein>
    <submittedName>
        <fullName evidence="1">Uncharacterized protein</fullName>
    </submittedName>
</protein>
<evidence type="ECO:0000313" key="1">
    <source>
        <dbReference type="EMBL" id="KAJ1200398.1"/>
    </source>
</evidence>
<sequence>MRPTGSCGTSLLCPHYANNLPCLPSMAPPSGHRDGFWGAPQPSLTRHSALTPLFTKQTPRPAADRRRPHRTDLACSPGLGQTFCNMNYAFSACQANCPTGRRAASFFVFCLPF</sequence>
<keyword evidence="2" id="KW-1185">Reference proteome</keyword>
<evidence type="ECO:0000313" key="2">
    <source>
        <dbReference type="Proteomes" id="UP001066276"/>
    </source>
</evidence>
<gene>
    <name evidence="1" type="ORF">NDU88_004222</name>
</gene>
<accession>A0AAV7VGG5</accession>